<dbReference type="GO" id="GO:0033162">
    <property type="term" value="C:melanosome membrane"/>
    <property type="evidence" value="ECO:0007669"/>
    <property type="project" value="TreeGrafter"/>
</dbReference>
<dbReference type="GeneID" id="129340945"/>
<dbReference type="GO" id="GO:0032438">
    <property type="term" value="P:melanosome organization"/>
    <property type="evidence" value="ECO:0007669"/>
    <property type="project" value="TreeGrafter"/>
</dbReference>
<keyword evidence="1" id="KW-0472">Membrane</keyword>
<feature type="transmembrane region" description="Helical" evidence="1">
    <location>
        <begin position="142"/>
        <end position="164"/>
    </location>
</feature>
<evidence type="ECO:0000313" key="2">
    <source>
        <dbReference type="Proteomes" id="UP001190640"/>
    </source>
</evidence>
<gene>
    <name evidence="3" type="primary">LOC129340945</name>
</gene>
<dbReference type="KEGG" id="emc:129340945"/>
<dbReference type="PANTHER" id="PTHR15177:SF3">
    <property type="entry name" value="LOC100144286 PROTEIN"/>
    <property type="match status" value="1"/>
</dbReference>
<dbReference type="GO" id="GO:0072545">
    <property type="term" value="F:L-tyrosine binding"/>
    <property type="evidence" value="ECO:0007669"/>
    <property type="project" value="InterPro"/>
</dbReference>
<accession>A0AA97K5E8</accession>
<organism evidence="2 3">
    <name type="scientific">Eublepharis macularius</name>
    <name type="common">Leopard gecko</name>
    <name type="synonym">Cyrtodactylus macularius</name>
    <dbReference type="NCBI Taxonomy" id="481883"/>
    <lineage>
        <taxon>Eukaryota</taxon>
        <taxon>Metazoa</taxon>
        <taxon>Chordata</taxon>
        <taxon>Craniata</taxon>
        <taxon>Vertebrata</taxon>
        <taxon>Euteleostomi</taxon>
        <taxon>Lepidosauria</taxon>
        <taxon>Squamata</taxon>
        <taxon>Bifurcata</taxon>
        <taxon>Gekkota</taxon>
        <taxon>Eublepharidae</taxon>
        <taxon>Eublepharinae</taxon>
        <taxon>Eublepharis</taxon>
    </lineage>
</organism>
<feature type="transmembrane region" description="Helical" evidence="1">
    <location>
        <begin position="273"/>
        <end position="302"/>
    </location>
</feature>
<dbReference type="Gene3D" id="1.20.1070.10">
    <property type="entry name" value="Rhodopsin 7-helix transmembrane proteins"/>
    <property type="match status" value="1"/>
</dbReference>
<name>A0AA97K5E8_EUBMA</name>
<keyword evidence="2" id="KW-1185">Reference proteome</keyword>
<feature type="transmembrane region" description="Helical" evidence="1">
    <location>
        <begin position="184"/>
        <end position="204"/>
    </location>
</feature>
<evidence type="ECO:0000256" key="1">
    <source>
        <dbReference type="SAM" id="Phobius"/>
    </source>
</evidence>
<dbReference type="InterPro" id="IPR001414">
    <property type="entry name" value="GPR143"/>
</dbReference>
<dbReference type="Pfam" id="PF02101">
    <property type="entry name" value="Ocular_alb"/>
    <property type="match status" value="1"/>
</dbReference>
<proteinExistence type="predicted"/>
<dbReference type="PRINTS" id="PR00965">
    <property type="entry name" value="OCULARALBNSM"/>
</dbReference>
<keyword evidence="1" id="KW-0812">Transmembrane</keyword>
<keyword evidence="1" id="KW-1133">Transmembrane helix</keyword>
<evidence type="ECO:0000313" key="3">
    <source>
        <dbReference type="RefSeq" id="XP_054851815.1"/>
    </source>
</evidence>
<feature type="transmembrane region" description="Helical" evidence="1">
    <location>
        <begin position="26"/>
        <end position="45"/>
    </location>
</feature>
<sequence>MASPRAQRFCCAPSRVDALRAFQPRLWNWLCLGSAALGLLGVAGLKALGRQASCRPPEGPPTDAGALWAGSLASNCLGTAGILARSVLWLAVPPGHGTAFPLCVGVLTWVQYWFASHFWALFCYSLEAFLRLRNPTGHRSLAIYYLLCWGVPAIHCLPGIQLLVFPADACCSSPWPLTQVLEVLHYAATYVALTLVFLGSPVLFSKALQTVPALLQRGTGMYTASERSQELQLYRRFIGISVAFAACWTANVLNEILLLLEPEPIWRQETRRLLHLAALTCWIAMAILNPLSGFLLTLAFSARRCSSCAKRMMAVWRSSSKSTMNSTKNVASLPESTSDPAFGFLVDPGMVEASGLLASVDTSTSMDFIFAVAENGSIQPLKKGEALEGASPSGISWAGATEGK</sequence>
<dbReference type="PANTHER" id="PTHR15177">
    <property type="entry name" value="G-PROTEIN COUPLED RECEPTOR 143"/>
    <property type="match status" value="1"/>
</dbReference>
<feature type="transmembrane region" description="Helical" evidence="1">
    <location>
        <begin position="233"/>
        <end position="253"/>
    </location>
</feature>
<dbReference type="GO" id="GO:0072544">
    <property type="term" value="F:L-DOPA binding"/>
    <property type="evidence" value="ECO:0007669"/>
    <property type="project" value="InterPro"/>
</dbReference>
<reference evidence="3" key="1">
    <citation type="submission" date="2025-08" db="UniProtKB">
        <authorList>
            <consortium name="RefSeq"/>
        </authorList>
    </citation>
    <scope>IDENTIFICATION</scope>
    <source>
        <tissue evidence="3">Blood</tissue>
    </source>
</reference>
<dbReference type="GO" id="GO:0005886">
    <property type="term" value="C:plasma membrane"/>
    <property type="evidence" value="ECO:0007669"/>
    <property type="project" value="TreeGrafter"/>
</dbReference>
<dbReference type="GO" id="GO:0035240">
    <property type="term" value="F:dopamine binding"/>
    <property type="evidence" value="ECO:0007669"/>
    <property type="project" value="InterPro"/>
</dbReference>
<dbReference type="GO" id="GO:0050848">
    <property type="term" value="P:regulation of calcium-mediated signaling"/>
    <property type="evidence" value="ECO:0007669"/>
    <property type="project" value="TreeGrafter"/>
</dbReference>
<dbReference type="RefSeq" id="XP_054851815.1">
    <property type="nucleotide sequence ID" value="XM_054995840.1"/>
</dbReference>
<dbReference type="AlphaFoldDB" id="A0AA97K5E8"/>
<dbReference type="GO" id="GO:0035643">
    <property type="term" value="F:L-DOPA receptor activity"/>
    <property type="evidence" value="ECO:0007669"/>
    <property type="project" value="TreeGrafter"/>
</dbReference>
<dbReference type="Proteomes" id="UP001190640">
    <property type="component" value="Chromosome 13"/>
</dbReference>
<protein>
    <submittedName>
        <fullName evidence="3">G-protein coupled receptor 143-like</fullName>
    </submittedName>
</protein>